<dbReference type="SUPFAM" id="SSF53448">
    <property type="entry name" value="Nucleotide-diphospho-sugar transferases"/>
    <property type="match status" value="1"/>
</dbReference>
<reference evidence="2 4" key="1">
    <citation type="submission" date="2014-08" db="EMBL/GenBank/DDBJ databases">
        <title>Clostridium innocuum, an unnegligible vancomycin-resistant pathogen causing extra-intestinal infections.</title>
        <authorList>
            <person name="Feng Y."/>
            <person name="Chiu C.-H."/>
        </authorList>
    </citation>
    <scope>NUCLEOTIDE SEQUENCE [LARGE SCALE GENOMIC DNA]</scope>
    <source>
        <strain evidence="2 4">AN88</strain>
    </source>
</reference>
<dbReference type="Proteomes" id="UP000030008">
    <property type="component" value="Unassembled WGS sequence"/>
</dbReference>
<evidence type="ECO:0000259" key="1">
    <source>
        <dbReference type="Pfam" id="PF00535"/>
    </source>
</evidence>
<comment type="caution">
    <text evidence="2">The sequence shown here is derived from an EMBL/GenBank/DDBJ whole genome shotgun (WGS) entry which is preliminary data.</text>
</comment>
<dbReference type="Proteomes" id="UP000604383">
    <property type="component" value="Unassembled WGS sequence"/>
</dbReference>
<sequence length="317" mass="37311">MNKKVCVLLCTYNRKKCLEKVLNALSNQTHQISGIVVVDNHSTDGTLCHLNALGLNLHEKINEVQITNLNNIKFYYYLNEKNEGGAGGFKKAFEIGLKYDYDYYWVMDDDVLPEVNCLEILLEGMDENHKVCIPNRTCENFKDNAVIKMNFDNFFKRVEDKQVISDFTGKEKIEVVDFAFEGPLFNSEILSEIGLPDDKYFLLFDDSDYAYRCTKITKIYFMVNAKLNRQLPLPNISEPIYWKQYYMLRNSFVFDMKYGKNFIFKRLRPMYFCLFSYLRAISKWSLPRIRYTKKAYHDARHNLLGKQVEPGEKFDGK</sequence>
<dbReference type="AlphaFoldDB" id="A0A099IBI9"/>
<evidence type="ECO:0000313" key="4">
    <source>
        <dbReference type="Proteomes" id="UP000030008"/>
    </source>
</evidence>
<evidence type="ECO:0000313" key="3">
    <source>
        <dbReference type="EMBL" id="MZH56151.1"/>
    </source>
</evidence>
<evidence type="ECO:0000313" key="2">
    <source>
        <dbReference type="EMBL" id="KGJ54876.1"/>
    </source>
</evidence>
<dbReference type="EMBL" id="WWTN01000015">
    <property type="protein sequence ID" value="MZH56151.1"/>
    <property type="molecule type" value="Genomic_DNA"/>
</dbReference>
<dbReference type="PANTHER" id="PTHR43685:SF2">
    <property type="entry name" value="GLYCOSYLTRANSFERASE 2-LIKE DOMAIN-CONTAINING PROTEIN"/>
    <property type="match status" value="1"/>
</dbReference>
<keyword evidence="2" id="KW-0808">Transferase</keyword>
<organism evidence="2 4">
    <name type="scientific">Clostridium innocuum</name>
    <dbReference type="NCBI Taxonomy" id="1522"/>
    <lineage>
        <taxon>Bacteria</taxon>
        <taxon>Bacillati</taxon>
        <taxon>Bacillota</taxon>
        <taxon>Clostridia</taxon>
        <taxon>Eubacteriales</taxon>
        <taxon>Clostridiaceae</taxon>
        <taxon>Clostridium</taxon>
    </lineage>
</organism>
<dbReference type="EMBL" id="JQIF01000006">
    <property type="protein sequence ID" value="KGJ54876.1"/>
    <property type="molecule type" value="Genomic_DNA"/>
</dbReference>
<dbReference type="InterPro" id="IPR050834">
    <property type="entry name" value="Glycosyltransf_2"/>
</dbReference>
<accession>A0A099IBI9</accession>
<dbReference type="GO" id="GO:0016740">
    <property type="term" value="F:transferase activity"/>
    <property type="evidence" value="ECO:0007669"/>
    <property type="project" value="UniProtKB-KW"/>
</dbReference>
<proteinExistence type="predicted"/>
<protein>
    <submittedName>
        <fullName evidence="2">Glycosyl transferase family 2</fullName>
    </submittedName>
    <submittedName>
        <fullName evidence="3">Glycosyltransferase</fullName>
    </submittedName>
</protein>
<dbReference type="RefSeq" id="WP_009269869.1">
    <property type="nucleotide sequence ID" value="NZ_BAABXQ010000001.1"/>
</dbReference>
<dbReference type="InterPro" id="IPR029044">
    <property type="entry name" value="Nucleotide-diphossugar_trans"/>
</dbReference>
<reference evidence="3" key="2">
    <citation type="journal article" date="2019" name="Nat. Med.">
        <title>A library of human gut bacterial isolates paired with longitudinal multiomics data enables mechanistic microbiome research.</title>
        <authorList>
            <person name="Poyet M."/>
            <person name="Groussin M."/>
            <person name="Gibbons S.M."/>
            <person name="Avila-Pacheco J."/>
            <person name="Jiang X."/>
            <person name="Kearney S.M."/>
            <person name="Perrotta A.R."/>
            <person name="Berdy B."/>
            <person name="Zhao S."/>
            <person name="Lieberman T.D."/>
            <person name="Swanson P.K."/>
            <person name="Smith M."/>
            <person name="Roesemann S."/>
            <person name="Alexander J.E."/>
            <person name="Rich S.A."/>
            <person name="Livny J."/>
            <person name="Vlamakis H."/>
            <person name="Clish C."/>
            <person name="Bullock K."/>
            <person name="Deik A."/>
            <person name="Scott J."/>
            <person name="Pierce K.A."/>
            <person name="Xavier R.J."/>
            <person name="Alm E.J."/>
        </authorList>
    </citation>
    <scope>NUCLEOTIDE SEQUENCE</scope>
    <source>
        <strain evidence="3">BIOML-A12</strain>
    </source>
</reference>
<gene>
    <name evidence="2" type="ORF">CIAN88_01290</name>
    <name evidence="3" type="ORF">GT664_10375</name>
</gene>
<dbReference type="Pfam" id="PF00535">
    <property type="entry name" value="Glycos_transf_2"/>
    <property type="match status" value="1"/>
</dbReference>
<dbReference type="Gene3D" id="3.90.550.10">
    <property type="entry name" value="Spore Coat Polysaccharide Biosynthesis Protein SpsA, Chain A"/>
    <property type="match status" value="1"/>
</dbReference>
<dbReference type="PANTHER" id="PTHR43685">
    <property type="entry name" value="GLYCOSYLTRANSFERASE"/>
    <property type="match status" value="1"/>
</dbReference>
<name>A0A099IBI9_CLOIN</name>
<feature type="domain" description="Glycosyltransferase 2-like" evidence="1">
    <location>
        <begin position="6"/>
        <end position="157"/>
    </location>
</feature>
<dbReference type="InterPro" id="IPR001173">
    <property type="entry name" value="Glyco_trans_2-like"/>
</dbReference>